<proteinExistence type="predicted"/>
<dbReference type="OrthoDB" id="3693593at2759"/>
<protein>
    <submittedName>
        <fullName evidence="1">Uncharacterized protein</fullName>
    </submittedName>
</protein>
<name>A0A6A5KR89_9PLEO</name>
<accession>A0A6A5KR89</accession>
<dbReference type="Proteomes" id="UP000800040">
    <property type="component" value="Unassembled WGS sequence"/>
</dbReference>
<sequence length="61" mass="7578">MCTEHHTRYRRCTHTRFQRWEYCSILLPTDRLPSTGRSCRRYKLRYKNTGDNSRCYECLQE</sequence>
<dbReference type="EMBL" id="ML975255">
    <property type="protein sequence ID" value="KAF1838039.1"/>
    <property type="molecule type" value="Genomic_DNA"/>
</dbReference>
<keyword evidence="2" id="KW-1185">Reference proteome</keyword>
<gene>
    <name evidence="1" type="ORF">BDW02DRAFT_479074</name>
</gene>
<evidence type="ECO:0000313" key="2">
    <source>
        <dbReference type="Proteomes" id="UP000800040"/>
    </source>
</evidence>
<reference evidence="1" key="1">
    <citation type="submission" date="2020-01" db="EMBL/GenBank/DDBJ databases">
        <authorList>
            <consortium name="DOE Joint Genome Institute"/>
            <person name="Haridas S."/>
            <person name="Albert R."/>
            <person name="Binder M."/>
            <person name="Bloem J."/>
            <person name="Labutti K."/>
            <person name="Salamov A."/>
            <person name="Andreopoulos B."/>
            <person name="Baker S.E."/>
            <person name="Barry K."/>
            <person name="Bills G."/>
            <person name="Bluhm B.H."/>
            <person name="Cannon C."/>
            <person name="Castanera R."/>
            <person name="Culley D.E."/>
            <person name="Daum C."/>
            <person name="Ezra D."/>
            <person name="Gonzalez J.B."/>
            <person name="Henrissat B."/>
            <person name="Kuo A."/>
            <person name="Liang C."/>
            <person name="Lipzen A."/>
            <person name="Lutzoni F."/>
            <person name="Magnuson J."/>
            <person name="Mondo S."/>
            <person name="Nolan M."/>
            <person name="Ohm R."/>
            <person name="Pangilinan J."/>
            <person name="Park H.-J."/>
            <person name="Ramirez L."/>
            <person name="Alfaro M."/>
            <person name="Sun H."/>
            <person name="Tritt A."/>
            <person name="Yoshinaga Y."/>
            <person name="Zwiers L.-H."/>
            <person name="Turgeon B.G."/>
            <person name="Goodwin S.B."/>
            <person name="Spatafora J.W."/>
            <person name="Crous P.W."/>
            <person name="Grigoriev I.V."/>
        </authorList>
    </citation>
    <scope>NUCLEOTIDE SEQUENCE</scope>
    <source>
        <strain evidence="1">P77</strain>
    </source>
</reference>
<evidence type="ECO:0000313" key="1">
    <source>
        <dbReference type="EMBL" id="KAF1838039.1"/>
    </source>
</evidence>
<organism evidence="1 2">
    <name type="scientific">Decorospora gaudefroyi</name>
    <dbReference type="NCBI Taxonomy" id="184978"/>
    <lineage>
        <taxon>Eukaryota</taxon>
        <taxon>Fungi</taxon>
        <taxon>Dikarya</taxon>
        <taxon>Ascomycota</taxon>
        <taxon>Pezizomycotina</taxon>
        <taxon>Dothideomycetes</taxon>
        <taxon>Pleosporomycetidae</taxon>
        <taxon>Pleosporales</taxon>
        <taxon>Pleosporineae</taxon>
        <taxon>Pleosporaceae</taxon>
        <taxon>Decorospora</taxon>
    </lineage>
</organism>
<feature type="non-terminal residue" evidence="1">
    <location>
        <position position="61"/>
    </location>
</feature>
<dbReference type="AlphaFoldDB" id="A0A6A5KR89"/>